<accession>A0AAJ0BD81</accession>
<dbReference type="PROSITE" id="PS50850">
    <property type="entry name" value="MFS"/>
    <property type="match status" value="1"/>
</dbReference>
<keyword evidence="5 6" id="KW-0472">Membrane</keyword>
<feature type="transmembrane region" description="Helical" evidence="6">
    <location>
        <begin position="345"/>
        <end position="370"/>
    </location>
</feature>
<gene>
    <name evidence="8" type="ORF">QBC47DRAFT_199193</name>
</gene>
<evidence type="ECO:0000259" key="7">
    <source>
        <dbReference type="PROSITE" id="PS50850"/>
    </source>
</evidence>
<feature type="transmembrane region" description="Helical" evidence="6">
    <location>
        <begin position="183"/>
        <end position="200"/>
    </location>
</feature>
<dbReference type="Pfam" id="PF07690">
    <property type="entry name" value="MFS_1"/>
    <property type="match status" value="1"/>
</dbReference>
<keyword evidence="2" id="KW-0813">Transport</keyword>
<proteinExistence type="predicted"/>
<evidence type="ECO:0000256" key="3">
    <source>
        <dbReference type="ARBA" id="ARBA00022692"/>
    </source>
</evidence>
<feature type="transmembrane region" description="Helical" evidence="6">
    <location>
        <begin position="54"/>
        <end position="72"/>
    </location>
</feature>
<feature type="transmembrane region" description="Helical" evidence="6">
    <location>
        <begin position="382"/>
        <end position="405"/>
    </location>
</feature>
<keyword evidence="9" id="KW-1185">Reference proteome</keyword>
<comment type="subcellular location">
    <subcellularLocation>
        <location evidence="1">Membrane</location>
        <topology evidence="1">Multi-pass membrane protein</topology>
    </subcellularLocation>
</comment>
<dbReference type="AlphaFoldDB" id="A0AAJ0BD81"/>
<evidence type="ECO:0000256" key="2">
    <source>
        <dbReference type="ARBA" id="ARBA00022448"/>
    </source>
</evidence>
<dbReference type="GO" id="GO:0022857">
    <property type="term" value="F:transmembrane transporter activity"/>
    <property type="evidence" value="ECO:0007669"/>
    <property type="project" value="InterPro"/>
</dbReference>
<evidence type="ECO:0000313" key="9">
    <source>
        <dbReference type="Proteomes" id="UP001239445"/>
    </source>
</evidence>
<evidence type="ECO:0000313" key="8">
    <source>
        <dbReference type="EMBL" id="KAK1755882.1"/>
    </source>
</evidence>
<feature type="domain" description="Major facilitator superfamily (MFS) profile" evidence="7">
    <location>
        <begin position="1"/>
        <end position="466"/>
    </location>
</feature>
<feature type="transmembrane region" description="Helical" evidence="6">
    <location>
        <begin position="116"/>
        <end position="137"/>
    </location>
</feature>
<feature type="transmembrane region" description="Helical" evidence="6">
    <location>
        <begin position="84"/>
        <end position="104"/>
    </location>
</feature>
<dbReference type="PANTHER" id="PTHR42718:SF9">
    <property type="entry name" value="MAJOR FACILITATOR SUPERFAMILY MULTIDRUG TRANSPORTER MFSC"/>
    <property type="match status" value="1"/>
</dbReference>
<feature type="transmembrane region" description="Helical" evidence="6">
    <location>
        <begin position="143"/>
        <end position="163"/>
    </location>
</feature>
<dbReference type="PANTHER" id="PTHR42718">
    <property type="entry name" value="MAJOR FACILITATOR SUPERFAMILY MULTIDRUG TRANSPORTER MFSC"/>
    <property type="match status" value="1"/>
</dbReference>
<dbReference type="EMBL" id="MU839833">
    <property type="protein sequence ID" value="KAK1755882.1"/>
    <property type="molecule type" value="Genomic_DNA"/>
</dbReference>
<dbReference type="InterPro" id="IPR011701">
    <property type="entry name" value="MFS"/>
</dbReference>
<reference evidence="8" key="1">
    <citation type="submission" date="2023-06" db="EMBL/GenBank/DDBJ databases">
        <title>Genome-scale phylogeny and comparative genomics of the fungal order Sordariales.</title>
        <authorList>
            <consortium name="Lawrence Berkeley National Laboratory"/>
            <person name="Hensen N."/>
            <person name="Bonometti L."/>
            <person name="Westerberg I."/>
            <person name="Brannstrom I.O."/>
            <person name="Guillou S."/>
            <person name="Cros-Aarteil S."/>
            <person name="Calhoun S."/>
            <person name="Haridas S."/>
            <person name="Kuo A."/>
            <person name="Mondo S."/>
            <person name="Pangilinan J."/>
            <person name="Riley R."/>
            <person name="Labutti K."/>
            <person name="Andreopoulos B."/>
            <person name="Lipzen A."/>
            <person name="Chen C."/>
            <person name="Yanf M."/>
            <person name="Daum C."/>
            <person name="Ng V."/>
            <person name="Clum A."/>
            <person name="Steindorff A."/>
            <person name="Ohm R."/>
            <person name="Martin F."/>
            <person name="Silar P."/>
            <person name="Natvig D."/>
            <person name="Lalanne C."/>
            <person name="Gautier V."/>
            <person name="Ament-Velasquez S.L."/>
            <person name="Kruys A."/>
            <person name="Hutchinson M.I."/>
            <person name="Powell A.J."/>
            <person name="Barry K."/>
            <person name="Miller A.N."/>
            <person name="Grigoriev I.V."/>
            <person name="Debuchy R."/>
            <person name="Gladieux P."/>
            <person name="Thoren M.H."/>
            <person name="Johannesson H."/>
        </authorList>
    </citation>
    <scope>NUCLEOTIDE SEQUENCE</scope>
    <source>
        <strain evidence="8">PSN4</strain>
    </source>
</reference>
<keyword evidence="4 6" id="KW-1133">Transmembrane helix</keyword>
<feature type="transmembrane region" description="Helical" evidence="6">
    <location>
        <begin position="322"/>
        <end position="339"/>
    </location>
</feature>
<evidence type="ECO:0000256" key="5">
    <source>
        <dbReference type="ARBA" id="ARBA00023136"/>
    </source>
</evidence>
<feature type="transmembrane region" description="Helical" evidence="6">
    <location>
        <begin position="440"/>
        <end position="457"/>
    </location>
</feature>
<name>A0AAJ0BD81_9PEZI</name>
<organism evidence="8 9">
    <name type="scientific">Echria macrotheca</name>
    <dbReference type="NCBI Taxonomy" id="438768"/>
    <lineage>
        <taxon>Eukaryota</taxon>
        <taxon>Fungi</taxon>
        <taxon>Dikarya</taxon>
        <taxon>Ascomycota</taxon>
        <taxon>Pezizomycotina</taxon>
        <taxon>Sordariomycetes</taxon>
        <taxon>Sordariomycetidae</taxon>
        <taxon>Sordariales</taxon>
        <taxon>Schizotheciaceae</taxon>
        <taxon>Echria</taxon>
    </lineage>
</organism>
<evidence type="ECO:0000256" key="6">
    <source>
        <dbReference type="SAM" id="Phobius"/>
    </source>
</evidence>
<feature type="transmembrane region" description="Helical" evidence="6">
    <location>
        <begin position="24"/>
        <end position="42"/>
    </location>
</feature>
<comment type="caution">
    <text evidence="8">The sequence shown here is derived from an EMBL/GenBank/DDBJ whole genome shotgun (WGS) entry which is preliminary data.</text>
</comment>
<feature type="transmembrane region" description="Helical" evidence="6">
    <location>
        <begin position="294"/>
        <end position="315"/>
    </location>
</feature>
<evidence type="ECO:0000256" key="4">
    <source>
        <dbReference type="ARBA" id="ARBA00022989"/>
    </source>
</evidence>
<dbReference type="InterPro" id="IPR020846">
    <property type="entry name" value="MFS_dom"/>
</dbReference>
<dbReference type="SUPFAM" id="SSF103473">
    <property type="entry name" value="MFS general substrate transporter"/>
    <property type="match status" value="2"/>
</dbReference>
<dbReference type="Gene3D" id="1.20.1720.10">
    <property type="entry name" value="Multidrug resistance protein D"/>
    <property type="match status" value="1"/>
</dbReference>
<feature type="transmembrane region" description="Helical" evidence="6">
    <location>
        <begin position="254"/>
        <end position="274"/>
    </location>
</feature>
<dbReference type="Gene3D" id="1.20.1250.20">
    <property type="entry name" value="MFS general substrate transporter like domains"/>
    <property type="match status" value="1"/>
</dbReference>
<feature type="transmembrane region" description="Helical" evidence="6">
    <location>
        <begin position="212"/>
        <end position="230"/>
    </location>
</feature>
<dbReference type="GO" id="GO:0016020">
    <property type="term" value="C:membrane"/>
    <property type="evidence" value="ECO:0007669"/>
    <property type="project" value="UniProtKB-SubCell"/>
</dbReference>
<dbReference type="Proteomes" id="UP001239445">
    <property type="component" value="Unassembled WGS sequence"/>
</dbReference>
<keyword evidence="3 6" id="KW-0812">Transmembrane</keyword>
<protein>
    <submittedName>
        <fullName evidence="8">Major facilitator superfamily</fullName>
    </submittedName>
</protein>
<sequence>MSAQAVVIILPTVGREIGIPEARVQWVVSAYNLAFGCFLLLWGRIADIYGRRKIFLLGSAWVAVTTAVNPFLPNEIAFDLFRGLQGLGAAANVPTAIGIIASTFPPGKAKNYAISCYAAGAPLGAILGNLIAGLVASFASWKWVFGVIAIIAAVITAAGIFFIPPPKTTLHEEGANLKASVDWLGAFFITAGLLALMFALTEGNVVGWSTPWIPVLIVIAVALVVLFVLWQRRLENQGTRAPIMKVSIFHSKQFSAAMMTMGLFFSSFNGFLVYATYFYQDYQGLSALQTTLRFIPTGVVGLITAAIVSQLLAVLPAYRMLAFGNLCVSIACLLFALPIPSDTIYWAYGFPAMVLSVLGADIAWPCLILFTSSALPQEDQALGAALVNAMGQIGRAIALAIATAIQTAVMSRERGVSVQQVGRVEQWEEASLLGLRAAEWLNFALGISALGVVLFVFRGSGIIGQK</sequence>
<evidence type="ECO:0000256" key="1">
    <source>
        <dbReference type="ARBA" id="ARBA00004141"/>
    </source>
</evidence>
<dbReference type="InterPro" id="IPR036259">
    <property type="entry name" value="MFS_trans_sf"/>
</dbReference>